<evidence type="ECO:0000256" key="2">
    <source>
        <dbReference type="SAM" id="Phobius"/>
    </source>
</evidence>
<feature type="region of interest" description="Disordered" evidence="1">
    <location>
        <begin position="1"/>
        <end position="55"/>
    </location>
</feature>
<evidence type="ECO:0000313" key="4">
    <source>
        <dbReference type="Proteomes" id="UP000694906"/>
    </source>
</evidence>
<feature type="region of interest" description="Disordered" evidence="1">
    <location>
        <begin position="91"/>
        <end position="112"/>
    </location>
</feature>
<proteinExistence type="predicted"/>
<dbReference type="GeneID" id="101718860"/>
<dbReference type="RefSeq" id="XP_004860577.2">
    <property type="nucleotide sequence ID" value="XM_004860520.3"/>
</dbReference>
<dbReference type="GO" id="GO:0007342">
    <property type="term" value="P:fusion of sperm to egg plasma membrane involved in single fertilization"/>
    <property type="evidence" value="ECO:0007669"/>
    <property type="project" value="InterPro"/>
</dbReference>
<dbReference type="Pfam" id="PF15838">
    <property type="entry name" value="LLCFC1"/>
    <property type="match status" value="1"/>
</dbReference>
<gene>
    <name evidence="5" type="primary">LOC101718860</name>
</gene>
<accession>A0A0P6JVQ5</accession>
<keyword evidence="2" id="KW-1133">Transmembrane helix</keyword>
<dbReference type="PANTHER" id="PTHR37348">
    <property type="entry name" value="LLLL AND CFNLAS MOTIF-CONTAINING PROTEIN 1"/>
    <property type="match status" value="1"/>
</dbReference>
<dbReference type="InterPro" id="IPR031684">
    <property type="entry name" value="LLCFC1"/>
</dbReference>
<name>A0A0P6JVQ5_HETGA</name>
<feature type="transmembrane region" description="Helical" evidence="2">
    <location>
        <begin position="153"/>
        <end position="172"/>
    </location>
</feature>
<dbReference type="AlphaFoldDB" id="A0A0P6JVQ5"/>
<dbReference type="EMBL" id="GEBF01003810">
    <property type="protein sequence ID" value="JAN99822.1"/>
    <property type="molecule type" value="Transcribed_RNA"/>
</dbReference>
<evidence type="ECO:0000313" key="5">
    <source>
        <dbReference type="RefSeq" id="XP_004860577.2"/>
    </source>
</evidence>
<reference evidence="5" key="2">
    <citation type="submission" date="2025-04" db="UniProtKB">
        <authorList>
            <consortium name="RefSeq"/>
        </authorList>
    </citation>
    <scope>IDENTIFICATION</scope>
</reference>
<evidence type="ECO:0000256" key="1">
    <source>
        <dbReference type="SAM" id="MobiDB-lite"/>
    </source>
</evidence>
<dbReference type="Proteomes" id="UP000694906">
    <property type="component" value="Unplaced"/>
</dbReference>
<keyword evidence="4" id="KW-1185">Reference proteome</keyword>
<keyword evidence="2" id="KW-0812">Transmembrane</keyword>
<organism evidence="3">
    <name type="scientific">Heterocephalus glaber</name>
    <name type="common">Naked mole rat</name>
    <dbReference type="NCBI Taxonomy" id="10181"/>
    <lineage>
        <taxon>Eukaryota</taxon>
        <taxon>Metazoa</taxon>
        <taxon>Chordata</taxon>
        <taxon>Craniata</taxon>
        <taxon>Vertebrata</taxon>
        <taxon>Euteleostomi</taxon>
        <taxon>Mammalia</taxon>
        <taxon>Eutheria</taxon>
        <taxon>Euarchontoglires</taxon>
        <taxon>Glires</taxon>
        <taxon>Rodentia</taxon>
        <taxon>Hystricomorpha</taxon>
        <taxon>Bathyergidae</taxon>
        <taxon>Heterocephalus</taxon>
    </lineage>
</organism>
<dbReference type="KEGG" id="hgl:101718860"/>
<evidence type="ECO:0000313" key="3">
    <source>
        <dbReference type="EMBL" id="JAN99822.1"/>
    </source>
</evidence>
<dbReference type="PANTHER" id="PTHR37348:SF1">
    <property type="entry name" value="SPERM-EGG FUSION PROTEIN LLCFC1"/>
    <property type="match status" value="1"/>
</dbReference>
<protein>
    <submittedName>
        <fullName evidence="3 5">Uncharacterized protein C7orf34</fullName>
    </submittedName>
</protein>
<dbReference type="OrthoDB" id="9836289at2759"/>
<feature type="compositionally biased region" description="Polar residues" evidence="1">
    <location>
        <begin position="9"/>
        <end position="19"/>
    </location>
</feature>
<reference evidence="3" key="1">
    <citation type="submission" date="2015-10" db="EMBL/GenBank/DDBJ databases">
        <title>FRAMA: From RNA-seq data to annotated mRNA assemblies.</title>
        <authorList>
            <person name="Bens M."/>
            <person name="Sahm A."/>
            <person name="Jahn N."/>
            <person name="Morhart M."/>
            <person name="Holtze S."/>
            <person name="Hildebrandt T.B."/>
            <person name="Platzer M."/>
            <person name="Szafranski K."/>
        </authorList>
    </citation>
    <scope>NUCLEOTIDE SEQUENCE</scope>
    <source>
        <tissue evidence="3">Testis</tissue>
    </source>
</reference>
<keyword evidence="2" id="KW-0472">Membrane</keyword>
<sequence>MKVRPVAVMSQSTWSQRSNGLMEKQRQKRHWAGVRAGTRRGQEPGSSGSGGQRPWWVGRPLTSLGSQPHRVAFLAAILLLLLLQVKGAKTQKSSTGPEEGALEEKTPPAEQGQEQYEEHFMASSEGEKWQVMDMARQEEDFTSDTAAAQDHRLFDLALCFNLASIMVFFFFFEGC</sequence>